<evidence type="ECO:0000313" key="1">
    <source>
        <dbReference type="EMBL" id="MBD8875298.1"/>
    </source>
</evidence>
<dbReference type="GO" id="GO:0016740">
    <property type="term" value="F:transferase activity"/>
    <property type="evidence" value="ECO:0007669"/>
    <property type="project" value="UniProtKB-KW"/>
</dbReference>
<accession>A0ABR9C5Z0</accession>
<protein>
    <submittedName>
        <fullName evidence="1">CoA transferase subunit A</fullName>
    </submittedName>
</protein>
<dbReference type="SMART" id="SM00882">
    <property type="entry name" value="CoA_trans"/>
    <property type="match status" value="1"/>
</dbReference>
<dbReference type="Gene3D" id="3.30.30.40">
    <property type="match status" value="1"/>
</dbReference>
<dbReference type="SUPFAM" id="SSF100950">
    <property type="entry name" value="NagB/RpiA/CoA transferase-like"/>
    <property type="match status" value="1"/>
</dbReference>
<sequence length="285" mass="31139">MAKFQSLADAVADNLNDGDSVAFEGFTHLIPHAAAHEAIRQGRKDLTVMRMTPDMIYDQLIGMGCVKKMIFSFAGNPGVGLLRRFRDALENGWPHQLEIEEHSHAAMANAYEAGAAGLPCAIFRGYRGAELTRVNPNIRFVECPFTGEKLAAVPALRPDVAVIHALKANRKGDVFLEGITGVQKEAVLAAKRSIVTVEEIVDDFEGLSPNATVLPAWTVTSIAVVPGGAHPSYTQGYYGRDNSAYLEWDKIASDRDKFMDWMKANVLDRTPDIFAGRVAHLKTQG</sequence>
<dbReference type="PANTHER" id="PTHR43293">
    <property type="entry name" value="ACETATE COA-TRANSFERASE YDIF"/>
    <property type="match status" value="1"/>
</dbReference>
<proteinExistence type="predicted"/>
<gene>
    <name evidence="1" type="ORF">IG617_03250</name>
</gene>
<evidence type="ECO:0000313" key="2">
    <source>
        <dbReference type="Proteomes" id="UP000615687"/>
    </source>
</evidence>
<comment type="caution">
    <text evidence="1">The sequence shown here is derived from an EMBL/GenBank/DDBJ whole genome shotgun (WGS) entry which is preliminary data.</text>
</comment>
<dbReference type="Proteomes" id="UP000615687">
    <property type="component" value="Unassembled WGS sequence"/>
</dbReference>
<dbReference type="PANTHER" id="PTHR43293:SF3">
    <property type="entry name" value="CHOLESTEROL RING-CLEAVING HYDROLASE IPDB SUBUNIT"/>
    <property type="match status" value="1"/>
</dbReference>
<organism evidence="1 2">
    <name type="scientific">Roseibium polysiphoniae</name>
    <dbReference type="NCBI Taxonomy" id="2571221"/>
    <lineage>
        <taxon>Bacteria</taxon>
        <taxon>Pseudomonadati</taxon>
        <taxon>Pseudomonadota</taxon>
        <taxon>Alphaproteobacteria</taxon>
        <taxon>Hyphomicrobiales</taxon>
        <taxon>Stappiaceae</taxon>
        <taxon>Roseibium</taxon>
    </lineage>
</organism>
<keyword evidence="1" id="KW-0808">Transferase</keyword>
<dbReference type="Pfam" id="PF01144">
    <property type="entry name" value="CoA_trans"/>
    <property type="match status" value="1"/>
</dbReference>
<name>A0ABR9C5Z0_9HYPH</name>
<keyword evidence="2" id="KW-1185">Reference proteome</keyword>
<reference evidence="1 2" key="1">
    <citation type="submission" date="2020-09" db="EMBL/GenBank/DDBJ databases">
        <title>The genome sequence of type strain Labrenzia polysiphoniae KACC 19711.</title>
        <authorList>
            <person name="Liu Y."/>
        </authorList>
    </citation>
    <scope>NUCLEOTIDE SEQUENCE [LARGE SCALE GENOMIC DNA]</scope>
    <source>
        <strain evidence="1 2">KACC 19711</strain>
    </source>
</reference>
<dbReference type="Gene3D" id="3.40.1080.10">
    <property type="entry name" value="Glutaconate Coenzyme A-transferase"/>
    <property type="match status" value="1"/>
</dbReference>
<dbReference type="RefSeq" id="WP_192107227.1">
    <property type="nucleotide sequence ID" value="NZ_JACYXJ010000001.1"/>
</dbReference>
<dbReference type="InterPro" id="IPR037171">
    <property type="entry name" value="NagB/RpiA_transferase-like"/>
</dbReference>
<dbReference type="InterPro" id="IPR004165">
    <property type="entry name" value="CoA_trans_fam_I"/>
</dbReference>
<dbReference type="EMBL" id="JACYXJ010000001">
    <property type="protein sequence ID" value="MBD8875298.1"/>
    <property type="molecule type" value="Genomic_DNA"/>
</dbReference>